<evidence type="ECO:0000313" key="12">
    <source>
        <dbReference type="Proteomes" id="UP000051672"/>
    </source>
</evidence>
<dbReference type="Gene3D" id="3.40.35.10">
    <property type="entry name" value="Phosphotransferase system, sorbose subfamily IIB component"/>
    <property type="match status" value="1"/>
</dbReference>
<keyword evidence="4" id="KW-0762">Sugar transport</keyword>
<keyword evidence="2" id="KW-0813">Transport</keyword>
<keyword evidence="3" id="KW-0963">Cytoplasm</keyword>
<dbReference type="InterPro" id="IPR018455">
    <property type="entry name" value="PTS_IIB_sorbose-sp_subgr"/>
</dbReference>
<dbReference type="PATRIC" id="fig|1423727.3.peg.1460"/>
<keyword evidence="6" id="KW-0598">Phosphotransferase system</keyword>
<keyword evidence="7" id="KW-0418">Kinase</keyword>
<dbReference type="GO" id="GO:0005737">
    <property type="term" value="C:cytoplasm"/>
    <property type="evidence" value="ECO:0007669"/>
    <property type="project" value="UniProtKB-SubCell"/>
</dbReference>
<feature type="domain" description="PTS EIIB type-4" evidence="10">
    <location>
        <begin position="2"/>
        <end position="162"/>
    </location>
</feature>
<reference evidence="11 12" key="1">
    <citation type="journal article" date="2015" name="Genome Announc.">
        <title>Expanding the biotechnology potential of lactobacilli through comparative genomics of 213 strains and associated genera.</title>
        <authorList>
            <person name="Sun Z."/>
            <person name="Harris H.M."/>
            <person name="McCann A."/>
            <person name="Guo C."/>
            <person name="Argimon S."/>
            <person name="Zhang W."/>
            <person name="Yang X."/>
            <person name="Jeffery I.B."/>
            <person name="Cooney J.C."/>
            <person name="Kagawa T.F."/>
            <person name="Liu W."/>
            <person name="Song Y."/>
            <person name="Salvetti E."/>
            <person name="Wrobel A."/>
            <person name="Rasinkangas P."/>
            <person name="Parkhill J."/>
            <person name="Rea M.C."/>
            <person name="O'Sullivan O."/>
            <person name="Ritari J."/>
            <person name="Douillard F.P."/>
            <person name="Paul Ross R."/>
            <person name="Yang R."/>
            <person name="Briner A.E."/>
            <person name="Felis G.E."/>
            <person name="de Vos W.M."/>
            <person name="Barrangou R."/>
            <person name="Klaenhammer T.R."/>
            <person name="Caufield P.W."/>
            <person name="Cui Y."/>
            <person name="Zhang H."/>
            <person name="O'Toole P.W."/>
        </authorList>
    </citation>
    <scope>NUCLEOTIDE SEQUENCE [LARGE SCALE GENOMIC DNA]</scope>
    <source>
        <strain evidence="11 12">DSM 23927</strain>
    </source>
</reference>
<comment type="caution">
    <text evidence="11">The sequence shown here is derived from an EMBL/GenBank/DDBJ whole genome shotgun (WGS) entry which is preliminary data.</text>
</comment>
<comment type="subcellular location">
    <subcellularLocation>
        <location evidence="1">Cytoplasm</location>
    </subcellularLocation>
</comment>
<evidence type="ECO:0000256" key="1">
    <source>
        <dbReference type="ARBA" id="ARBA00004496"/>
    </source>
</evidence>
<evidence type="ECO:0000256" key="2">
    <source>
        <dbReference type="ARBA" id="ARBA00022448"/>
    </source>
</evidence>
<dbReference type="SUPFAM" id="SSF52728">
    <property type="entry name" value="PTS IIb component"/>
    <property type="match status" value="1"/>
</dbReference>
<evidence type="ECO:0000256" key="6">
    <source>
        <dbReference type="ARBA" id="ARBA00022683"/>
    </source>
</evidence>
<name>A0A0R2AYD5_9LACO</name>
<evidence type="ECO:0000313" key="11">
    <source>
        <dbReference type="EMBL" id="KRM71781.1"/>
    </source>
</evidence>
<feature type="active site" description="Pros-phosphohistidine intermediate; for EIIB activity" evidence="8">
    <location>
        <position position="17"/>
    </location>
</feature>
<proteinExistence type="predicted"/>
<evidence type="ECO:0000256" key="3">
    <source>
        <dbReference type="ARBA" id="ARBA00022490"/>
    </source>
</evidence>
<dbReference type="CDD" id="cd00001">
    <property type="entry name" value="PTS_IIB_man"/>
    <property type="match status" value="1"/>
</dbReference>
<dbReference type="NCBIfam" id="TIGR00854">
    <property type="entry name" value="pts-sorbose"/>
    <property type="match status" value="1"/>
</dbReference>
<dbReference type="EMBL" id="AYZQ01000003">
    <property type="protein sequence ID" value="KRM71781.1"/>
    <property type="molecule type" value="Genomic_DNA"/>
</dbReference>
<dbReference type="GO" id="GO:0008982">
    <property type="term" value="F:protein-N(PI)-phosphohistidine-sugar phosphotransferase activity"/>
    <property type="evidence" value="ECO:0007669"/>
    <property type="project" value="InterPro"/>
</dbReference>
<evidence type="ECO:0000256" key="8">
    <source>
        <dbReference type="PIRSR" id="PIRSR618455-1"/>
    </source>
</evidence>
<sequence>MTEPNILVTRIDNRLVHGQVGMTWVNTIGANLIVVANDDVSTDPVQQNLMEMVIPGTVGIRFFSIDKTIKVIGKAAPSQKILLVIRTPQDALALIKGGVPIKKLNIGNLHFAEGKKQLSATVSVSPEDIETFNELHNMGIQLEVQGIPNERATDLMDLLAKA</sequence>
<dbReference type="NCBIfam" id="NF007288">
    <property type="entry name" value="PRK09756.1"/>
    <property type="match status" value="1"/>
</dbReference>
<evidence type="ECO:0000256" key="9">
    <source>
        <dbReference type="PIRSR" id="PIRSR618455-2"/>
    </source>
</evidence>
<dbReference type="OrthoDB" id="9788818at2"/>
<dbReference type="Proteomes" id="UP000051672">
    <property type="component" value="Unassembled WGS sequence"/>
</dbReference>
<feature type="modified residue" description="Phosphohistidine; by EIIA" evidence="9">
    <location>
        <position position="17"/>
    </location>
</feature>
<keyword evidence="5" id="KW-0808">Transferase</keyword>
<evidence type="ECO:0000256" key="7">
    <source>
        <dbReference type="ARBA" id="ARBA00022777"/>
    </source>
</evidence>
<keyword evidence="12" id="KW-1185">Reference proteome</keyword>
<dbReference type="NCBIfam" id="NF008508">
    <property type="entry name" value="PRK11425.1"/>
    <property type="match status" value="1"/>
</dbReference>
<evidence type="ECO:0000259" key="10">
    <source>
        <dbReference type="PROSITE" id="PS51101"/>
    </source>
</evidence>
<gene>
    <name evidence="11" type="ORF">FC34_GL001441</name>
</gene>
<dbReference type="GO" id="GO:0009401">
    <property type="term" value="P:phosphoenolpyruvate-dependent sugar phosphotransferase system"/>
    <property type="evidence" value="ECO:0007669"/>
    <property type="project" value="UniProtKB-KW"/>
</dbReference>
<dbReference type="AlphaFoldDB" id="A0A0R2AYD5"/>
<evidence type="ECO:0000256" key="5">
    <source>
        <dbReference type="ARBA" id="ARBA00022679"/>
    </source>
</evidence>
<evidence type="ECO:0000256" key="4">
    <source>
        <dbReference type="ARBA" id="ARBA00022597"/>
    </source>
</evidence>
<dbReference type="RefSeq" id="WP_057894725.1">
    <property type="nucleotide sequence ID" value="NZ_AYZQ01000003.1"/>
</dbReference>
<dbReference type="PROSITE" id="PS51101">
    <property type="entry name" value="PTS_EIIB_TYPE_4"/>
    <property type="match status" value="1"/>
</dbReference>
<accession>A0A0R2AYD5</accession>
<organism evidence="11 12">
    <name type="scientific">Lacticaseibacillus brantae DSM 23927</name>
    <dbReference type="NCBI Taxonomy" id="1423727"/>
    <lineage>
        <taxon>Bacteria</taxon>
        <taxon>Bacillati</taxon>
        <taxon>Bacillota</taxon>
        <taxon>Bacilli</taxon>
        <taxon>Lactobacillales</taxon>
        <taxon>Lactobacillaceae</taxon>
        <taxon>Lacticaseibacillus</taxon>
    </lineage>
</organism>
<protein>
    <submittedName>
        <fullName evidence="11">N-acetylgalactosamine-specific PTS system transporter subunit IIB</fullName>
    </submittedName>
</protein>
<dbReference type="STRING" id="1423727.FC34_GL001441"/>
<dbReference type="Pfam" id="PF03830">
    <property type="entry name" value="PTSIIB_sorb"/>
    <property type="match status" value="1"/>
</dbReference>
<dbReference type="InterPro" id="IPR004720">
    <property type="entry name" value="PTS_IIB_sorbose-sp"/>
</dbReference>
<dbReference type="InterPro" id="IPR036667">
    <property type="entry name" value="PTS_IIB_sorbose-sp_sf"/>
</dbReference>
<dbReference type="GO" id="GO:0016301">
    <property type="term" value="F:kinase activity"/>
    <property type="evidence" value="ECO:0007669"/>
    <property type="project" value="UniProtKB-KW"/>
</dbReference>